<keyword evidence="1" id="KW-0732">Signal</keyword>
<accession>A0A917LLE7</accession>
<dbReference type="RefSeq" id="WP_188462252.1">
    <property type="nucleotide sequence ID" value="NZ_BMFQ01000001.1"/>
</dbReference>
<dbReference type="NCBIfam" id="TIGR04183">
    <property type="entry name" value="Por_Secre_tail"/>
    <property type="match status" value="1"/>
</dbReference>
<sequence>MKKHYLIIITIAIGLFTVNGFSQTNGMVLDNTSNIENLSIFPNPVSQDKVYITSNSNSPKIIEIYNVLGKNILTVTLTQNELNVSKLKAGVYILKITENGNSTTRKLVIR</sequence>
<evidence type="ECO:0000256" key="1">
    <source>
        <dbReference type="ARBA" id="ARBA00022729"/>
    </source>
</evidence>
<evidence type="ECO:0000313" key="3">
    <source>
        <dbReference type="EMBL" id="GGG39423.1"/>
    </source>
</evidence>
<reference evidence="3" key="1">
    <citation type="journal article" date="2014" name="Int. J. Syst. Evol. Microbiol.">
        <title>Complete genome sequence of Corynebacterium casei LMG S-19264T (=DSM 44701T), isolated from a smear-ripened cheese.</title>
        <authorList>
            <consortium name="US DOE Joint Genome Institute (JGI-PGF)"/>
            <person name="Walter F."/>
            <person name="Albersmeier A."/>
            <person name="Kalinowski J."/>
            <person name="Ruckert C."/>
        </authorList>
    </citation>
    <scope>NUCLEOTIDE SEQUENCE</scope>
    <source>
        <strain evidence="3">CGMCC 1.12751</strain>
    </source>
</reference>
<keyword evidence="4" id="KW-1185">Reference proteome</keyword>
<dbReference type="EMBL" id="BMFQ01000001">
    <property type="protein sequence ID" value="GGG39423.1"/>
    <property type="molecule type" value="Genomic_DNA"/>
</dbReference>
<feature type="domain" description="Secretion system C-terminal sorting" evidence="2">
    <location>
        <begin position="40"/>
        <end position="109"/>
    </location>
</feature>
<dbReference type="Proteomes" id="UP000625976">
    <property type="component" value="Unassembled WGS sequence"/>
</dbReference>
<proteinExistence type="predicted"/>
<dbReference type="Pfam" id="PF18962">
    <property type="entry name" value="Por_Secre_tail"/>
    <property type="match status" value="1"/>
</dbReference>
<comment type="caution">
    <text evidence="3">The sequence shown here is derived from an EMBL/GenBank/DDBJ whole genome shotgun (WGS) entry which is preliminary data.</text>
</comment>
<protein>
    <submittedName>
        <fullName evidence="3">T9SS C-terminal target domain-containing protein</fullName>
    </submittedName>
</protein>
<evidence type="ECO:0000259" key="2">
    <source>
        <dbReference type="Pfam" id="PF18962"/>
    </source>
</evidence>
<dbReference type="AlphaFoldDB" id="A0A917LLE7"/>
<dbReference type="InterPro" id="IPR026444">
    <property type="entry name" value="Secre_tail"/>
</dbReference>
<evidence type="ECO:0000313" key="4">
    <source>
        <dbReference type="Proteomes" id="UP000625976"/>
    </source>
</evidence>
<organism evidence="3 4">
    <name type="scientific">Bizionia arctica</name>
    <dbReference type="NCBI Taxonomy" id="1495645"/>
    <lineage>
        <taxon>Bacteria</taxon>
        <taxon>Pseudomonadati</taxon>
        <taxon>Bacteroidota</taxon>
        <taxon>Flavobacteriia</taxon>
        <taxon>Flavobacteriales</taxon>
        <taxon>Flavobacteriaceae</taxon>
        <taxon>Bizionia</taxon>
    </lineage>
</organism>
<name>A0A917LLE7_9FLAO</name>
<gene>
    <name evidence="3" type="ORF">GCM10010976_08960</name>
</gene>
<reference evidence="3" key="2">
    <citation type="submission" date="2020-09" db="EMBL/GenBank/DDBJ databases">
        <authorList>
            <person name="Sun Q."/>
            <person name="Zhou Y."/>
        </authorList>
    </citation>
    <scope>NUCLEOTIDE SEQUENCE</scope>
    <source>
        <strain evidence="3">CGMCC 1.12751</strain>
    </source>
</reference>